<dbReference type="Proteomes" id="UP000799764">
    <property type="component" value="Unassembled WGS sequence"/>
</dbReference>
<protein>
    <submittedName>
        <fullName evidence="2">Uncharacterized protein</fullName>
    </submittedName>
</protein>
<evidence type="ECO:0000256" key="1">
    <source>
        <dbReference type="SAM" id="MobiDB-lite"/>
    </source>
</evidence>
<organism evidence="2 3">
    <name type="scientific">Karstenula rhodostoma CBS 690.94</name>
    <dbReference type="NCBI Taxonomy" id="1392251"/>
    <lineage>
        <taxon>Eukaryota</taxon>
        <taxon>Fungi</taxon>
        <taxon>Dikarya</taxon>
        <taxon>Ascomycota</taxon>
        <taxon>Pezizomycotina</taxon>
        <taxon>Dothideomycetes</taxon>
        <taxon>Pleosporomycetidae</taxon>
        <taxon>Pleosporales</taxon>
        <taxon>Massarineae</taxon>
        <taxon>Didymosphaeriaceae</taxon>
        <taxon>Karstenula</taxon>
    </lineage>
</organism>
<gene>
    <name evidence="2" type="ORF">P171DRAFT_444164</name>
</gene>
<dbReference type="AlphaFoldDB" id="A0A9P4PJR5"/>
<evidence type="ECO:0000313" key="2">
    <source>
        <dbReference type="EMBL" id="KAF2445305.1"/>
    </source>
</evidence>
<comment type="caution">
    <text evidence="2">The sequence shown here is derived from an EMBL/GenBank/DDBJ whole genome shotgun (WGS) entry which is preliminary data.</text>
</comment>
<accession>A0A9P4PJR5</accession>
<name>A0A9P4PJR5_9PLEO</name>
<feature type="region of interest" description="Disordered" evidence="1">
    <location>
        <begin position="1"/>
        <end position="48"/>
    </location>
</feature>
<reference evidence="2" key="1">
    <citation type="journal article" date="2020" name="Stud. Mycol.">
        <title>101 Dothideomycetes genomes: a test case for predicting lifestyles and emergence of pathogens.</title>
        <authorList>
            <person name="Haridas S."/>
            <person name="Albert R."/>
            <person name="Binder M."/>
            <person name="Bloem J."/>
            <person name="Labutti K."/>
            <person name="Salamov A."/>
            <person name="Andreopoulos B."/>
            <person name="Baker S."/>
            <person name="Barry K."/>
            <person name="Bills G."/>
            <person name="Bluhm B."/>
            <person name="Cannon C."/>
            <person name="Castanera R."/>
            <person name="Culley D."/>
            <person name="Daum C."/>
            <person name="Ezra D."/>
            <person name="Gonzalez J."/>
            <person name="Henrissat B."/>
            <person name="Kuo A."/>
            <person name="Liang C."/>
            <person name="Lipzen A."/>
            <person name="Lutzoni F."/>
            <person name="Magnuson J."/>
            <person name="Mondo S."/>
            <person name="Nolan M."/>
            <person name="Ohm R."/>
            <person name="Pangilinan J."/>
            <person name="Park H.-J."/>
            <person name="Ramirez L."/>
            <person name="Alfaro M."/>
            <person name="Sun H."/>
            <person name="Tritt A."/>
            <person name="Yoshinaga Y."/>
            <person name="Zwiers L.-H."/>
            <person name="Turgeon B."/>
            <person name="Goodwin S."/>
            <person name="Spatafora J."/>
            <person name="Crous P."/>
            <person name="Grigoriev I."/>
        </authorList>
    </citation>
    <scope>NUCLEOTIDE SEQUENCE</scope>
    <source>
        <strain evidence="2">CBS 690.94</strain>
    </source>
</reference>
<sequence length="181" mass="19329">MHYTGQTTRPKSATSTESYQSTAAQPHQSTHPATDQGPHPNSAATVPASTHLPHTSLWKKLKRAWSTSLLGQALSPHSHSYLPTGIPCPPPWKSVKKGGYGECPPTCACRRAEEREPGIESRAAVGGGGAWRRMRVPDRGDREGEGVGEEVWGRGRGKWLVGLSEEGTCRGDAGESLGGHC</sequence>
<evidence type="ECO:0000313" key="3">
    <source>
        <dbReference type="Proteomes" id="UP000799764"/>
    </source>
</evidence>
<dbReference type="EMBL" id="MU001500">
    <property type="protein sequence ID" value="KAF2445305.1"/>
    <property type="molecule type" value="Genomic_DNA"/>
</dbReference>
<proteinExistence type="predicted"/>
<feature type="compositionally biased region" description="Polar residues" evidence="1">
    <location>
        <begin position="1"/>
        <end position="33"/>
    </location>
</feature>
<keyword evidence="3" id="KW-1185">Reference proteome</keyword>